<evidence type="ECO:0000313" key="3">
    <source>
        <dbReference type="Proteomes" id="UP000275267"/>
    </source>
</evidence>
<reference evidence="3" key="1">
    <citation type="journal article" date="2019" name="Nat. Commun.">
        <title>The genome of broomcorn millet.</title>
        <authorList>
            <person name="Zou C."/>
            <person name="Miki D."/>
            <person name="Li D."/>
            <person name="Tang Q."/>
            <person name="Xiao L."/>
            <person name="Rajput S."/>
            <person name="Deng P."/>
            <person name="Jia W."/>
            <person name="Huang R."/>
            <person name="Zhang M."/>
            <person name="Sun Y."/>
            <person name="Hu J."/>
            <person name="Fu X."/>
            <person name="Schnable P.S."/>
            <person name="Li F."/>
            <person name="Zhang H."/>
            <person name="Feng B."/>
            <person name="Zhu X."/>
            <person name="Liu R."/>
            <person name="Schnable J.C."/>
            <person name="Zhu J.-K."/>
            <person name="Zhang H."/>
        </authorList>
    </citation>
    <scope>NUCLEOTIDE SEQUENCE [LARGE SCALE GENOMIC DNA]</scope>
</reference>
<accession>A0A3L6QTU5</accession>
<feature type="compositionally biased region" description="Polar residues" evidence="1">
    <location>
        <begin position="1"/>
        <end position="10"/>
    </location>
</feature>
<evidence type="ECO:0000313" key="2">
    <source>
        <dbReference type="EMBL" id="RLM87247.1"/>
    </source>
</evidence>
<name>A0A3L6QTU5_PANMI</name>
<dbReference type="EMBL" id="PQIB02000011">
    <property type="protein sequence ID" value="RLM87247.1"/>
    <property type="molecule type" value="Genomic_DNA"/>
</dbReference>
<evidence type="ECO:0000256" key="1">
    <source>
        <dbReference type="SAM" id="MobiDB-lite"/>
    </source>
</evidence>
<organism evidence="2 3">
    <name type="scientific">Panicum miliaceum</name>
    <name type="common">Proso millet</name>
    <name type="synonym">Broomcorn millet</name>
    <dbReference type="NCBI Taxonomy" id="4540"/>
    <lineage>
        <taxon>Eukaryota</taxon>
        <taxon>Viridiplantae</taxon>
        <taxon>Streptophyta</taxon>
        <taxon>Embryophyta</taxon>
        <taxon>Tracheophyta</taxon>
        <taxon>Spermatophyta</taxon>
        <taxon>Magnoliopsida</taxon>
        <taxon>Liliopsida</taxon>
        <taxon>Poales</taxon>
        <taxon>Poaceae</taxon>
        <taxon>PACMAD clade</taxon>
        <taxon>Panicoideae</taxon>
        <taxon>Panicodae</taxon>
        <taxon>Paniceae</taxon>
        <taxon>Panicinae</taxon>
        <taxon>Panicum</taxon>
        <taxon>Panicum sect. Panicum</taxon>
    </lineage>
</organism>
<proteinExistence type="predicted"/>
<feature type="region of interest" description="Disordered" evidence="1">
    <location>
        <begin position="1"/>
        <end position="23"/>
    </location>
</feature>
<sequence>MVITETQNGATRERERERESREDPGHKSSLFFLLISLFSFHSLLFSPTRALTEYPGVAKRERLEGGTEAHFISRLLKSSMAVRSPRKLLHLQSALLGSPRLQLKQSPASRFTGFRGSSWHGGLMQRSRFRSGHLSGFPWPQSAGFWSQPIAAAAAAAAFGSSSRNTAPFSSRAAAAAAASNDMVMLDACSLIGRWVTGSIPRLSSFLRMCVFQ</sequence>
<feature type="compositionally biased region" description="Basic and acidic residues" evidence="1">
    <location>
        <begin position="11"/>
        <end position="23"/>
    </location>
</feature>
<comment type="caution">
    <text evidence="2">The sequence shown here is derived from an EMBL/GenBank/DDBJ whole genome shotgun (WGS) entry which is preliminary data.</text>
</comment>
<dbReference type="AlphaFoldDB" id="A0A3L6QTU5"/>
<protein>
    <submittedName>
        <fullName evidence="2">Uncharacterized protein</fullName>
    </submittedName>
</protein>
<gene>
    <name evidence="2" type="ORF">C2845_PM04G22660</name>
</gene>
<keyword evidence="3" id="KW-1185">Reference proteome</keyword>
<dbReference type="Proteomes" id="UP000275267">
    <property type="component" value="Unassembled WGS sequence"/>
</dbReference>